<dbReference type="InterPro" id="IPR027417">
    <property type="entry name" value="P-loop_NTPase"/>
</dbReference>
<keyword evidence="6" id="KW-0067">ATP-binding</keyword>
<evidence type="ECO:0000256" key="1">
    <source>
        <dbReference type="ARBA" id="ARBA00004496"/>
    </source>
</evidence>
<dbReference type="GO" id="GO:0004017">
    <property type="term" value="F:AMP kinase activity"/>
    <property type="evidence" value="ECO:0007669"/>
    <property type="project" value="InterPro"/>
</dbReference>
<evidence type="ECO:0000256" key="3">
    <source>
        <dbReference type="ARBA" id="ARBA00022679"/>
    </source>
</evidence>
<keyword evidence="5 7" id="KW-0418">Kinase</keyword>
<dbReference type="GO" id="GO:0005737">
    <property type="term" value="C:cytoplasm"/>
    <property type="evidence" value="ECO:0007669"/>
    <property type="project" value="UniProtKB-SubCell"/>
</dbReference>
<dbReference type="EC" id="2.7.4.25" evidence="7"/>
<keyword evidence="4" id="KW-0547">Nucleotide-binding</keyword>
<accession>A0A644UA01</accession>
<dbReference type="NCBIfam" id="NF003122">
    <property type="entry name" value="PRK04040.1"/>
    <property type="match status" value="1"/>
</dbReference>
<evidence type="ECO:0000256" key="4">
    <source>
        <dbReference type="ARBA" id="ARBA00022741"/>
    </source>
</evidence>
<dbReference type="Gene3D" id="3.40.50.300">
    <property type="entry name" value="P-loop containing nucleotide triphosphate hydrolases"/>
    <property type="match status" value="1"/>
</dbReference>
<comment type="caution">
    <text evidence="7">The sequence shown here is derived from an EMBL/GenBank/DDBJ whole genome shotgun (WGS) entry which is preliminary data.</text>
</comment>
<evidence type="ECO:0000313" key="7">
    <source>
        <dbReference type="EMBL" id="MPL75652.1"/>
    </source>
</evidence>
<evidence type="ECO:0000256" key="6">
    <source>
        <dbReference type="ARBA" id="ARBA00022840"/>
    </source>
</evidence>
<comment type="subcellular location">
    <subcellularLocation>
        <location evidence="1">Cytoplasm</location>
    </subcellularLocation>
</comment>
<reference evidence="7" key="1">
    <citation type="submission" date="2019-08" db="EMBL/GenBank/DDBJ databases">
        <authorList>
            <person name="Kucharzyk K."/>
            <person name="Murdoch R.W."/>
            <person name="Higgins S."/>
            <person name="Loffler F."/>
        </authorList>
    </citation>
    <scope>NUCLEOTIDE SEQUENCE</scope>
</reference>
<dbReference type="AlphaFoldDB" id="A0A644UA01"/>
<evidence type="ECO:0000256" key="2">
    <source>
        <dbReference type="ARBA" id="ARBA00022490"/>
    </source>
</evidence>
<dbReference type="GO" id="GO:0005524">
    <property type="term" value="F:ATP binding"/>
    <property type="evidence" value="ECO:0007669"/>
    <property type="project" value="UniProtKB-KW"/>
</dbReference>
<organism evidence="7">
    <name type="scientific">bioreactor metagenome</name>
    <dbReference type="NCBI Taxonomy" id="1076179"/>
    <lineage>
        <taxon>unclassified sequences</taxon>
        <taxon>metagenomes</taxon>
        <taxon>ecological metagenomes</taxon>
    </lineage>
</organism>
<protein>
    <submittedName>
        <fullName evidence="7">Cytidylate kinase</fullName>
        <ecNumber evidence="7">2.7.4.25</ecNumber>
    </submittedName>
</protein>
<dbReference type="EMBL" id="VSSQ01000090">
    <property type="protein sequence ID" value="MPL75652.1"/>
    <property type="molecule type" value="Genomic_DNA"/>
</dbReference>
<sequence>MKLVVLTGIPGSGSTTVLEHTLKKVNYVHLNYGDVMTEIAIEKGIVKDRDELRKLSPETQKEIQKKAAAKIKESSTEDNIIVDTHCTISTPSGFLPGLPKWVLEELKPDTFVLIEADPDEIMLRRISDETRTRDLEMYDDIKLHQEMNRAASMAYATLTGATVKILENHNDQLDVIVDKLFEIL</sequence>
<keyword evidence="3 7" id="KW-0808">Transferase</keyword>
<dbReference type="SUPFAM" id="SSF52540">
    <property type="entry name" value="P-loop containing nucleoside triphosphate hydrolases"/>
    <property type="match status" value="1"/>
</dbReference>
<keyword evidence="2" id="KW-0963">Cytoplasm</keyword>
<dbReference type="InterPro" id="IPR023477">
    <property type="entry name" value="Adenylate_kinase_AdkA"/>
</dbReference>
<dbReference type="Pfam" id="PF13207">
    <property type="entry name" value="AAA_17"/>
    <property type="match status" value="1"/>
</dbReference>
<gene>
    <name evidence="7" type="primary">cmk_9</name>
    <name evidence="7" type="ORF">SDC9_21479</name>
</gene>
<evidence type="ECO:0000256" key="5">
    <source>
        <dbReference type="ARBA" id="ARBA00022777"/>
    </source>
</evidence>
<name>A0A644UA01_9ZZZZ</name>
<proteinExistence type="inferred from homology"/>
<dbReference type="HAMAP" id="MF_00234">
    <property type="entry name" value="Adenylate_kinase_AdkA"/>
    <property type="match status" value="1"/>
</dbReference>